<dbReference type="Proteomes" id="UP000094043">
    <property type="component" value="Chromosome 3"/>
</dbReference>
<dbReference type="AlphaFoldDB" id="A0AAJ8JSE3"/>
<dbReference type="InterPro" id="IPR009053">
    <property type="entry name" value="Prefoldin"/>
</dbReference>
<comment type="similarity">
    <text evidence="1">Belongs to the prefoldin subunit beta family.</text>
</comment>
<name>A0AAJ8JSE3_9TREE</name>
<keyword evidence="5" id="KW-1185">Reference proteome</keyword>
<proteinExistence type="inferred from homology"/>
<feature type="coiled-coil region" evidence="3">
    <location>
        <begin position="82"/>
        <end position="109"/>
    </location>
</feature>
<evidence type="ECO:0000256" key="3">
    <source>
        <dbReference type="SAM" id="Coils"/>
    </source>
</evidence>
<reference evidence="4" key="3">
    <citation type="submission" date="2024-01" db="EMBL/GenBank/DDBJ databases">
        <authorList>
            <person name="Coelho M.A."/>
            <person name="David-Palma M."/>
            <person name="Shea T."/>
            <person name="Sun S."/>
            <person name="Cuomo C.A."/>
            <person name="Heitman J."/>
        </authorList>
    </citation>
    <scope>NUCLEOTIDE SEQUENCE</scope>
    <source>
        <strain evidence="4">CBS 7841</strain>
    </source>
</reference>
<dbReference type="RefSeq" id="XP_066068206.1">
    <property type="nucleotide sequence ID" value="XM_066212109.1"/>
</dbReference>
<keyword evidence="2" id="KW-0143">Chaperone</keyword>
<sequence length="122" mass="13974">MFSGYFLSQILLQIQTQAISAQKQLSAVRTQITSKEKERRILALTVKELGNVKGDSTIYKGVGKMFMEQPREEVNKDHAGQEKQLAEEVQDLSKKAKYLEKQFEEANNQLKDIFHAQTRQGD</sequence>
<dbReference type="InterPro" id="IPR002777">
    <property type="entry name" value="PFD_beta-like"/>
</dbReference>
<evidence type="ECO:0000256" key="2">
    <source>
        <dbReference type="ARBA" id="ARBA00023186"/>
    </source>
</evidence>
<dbReference type="Pfam" id="PF01920">
    <property type="entry name" value="Prefoldin_2"/>
    <property type="match status" value="1"/>
</dbReference>
<evidence type="ECO:0000313" key="5">
    <source>
        <dbReference type="Proteomes" id="UP000094043"/>
    </source>
</evidence>
<keyword evidence="3" id="KW-0175">Coiled coil</keyword>
<dbReference type="Gene3D" id="1.10.287.370">
    <property type="match status" value="1"/>
</dbReference>
<evidence type="ECO:0000313" key="4">
    <source>
        <dbReference type="EMBL" id="WVN87506.1"/>
    </source>
</evidence>
<evidence type="ECO:0000256" key="1">
    <source>
        <dbReference type="ARBA" id="ARBA00008045"/>
    </source>
</evidence>
<dbReference type="PANTHER" id="PTHR20903">
    <property type="entry name" value="PREFOLDIN SUBUNIT 1-RELATED"/>
    <property type="match status" value="1"/>
</dbReference>
<dbReference type="EMBL" id="CP143786">
    <property type="protein sequence ID" value="WVN87506.1"/>
    <property type="molecule type" value="Genomic_DNA"/>
</dbReference>
<dbReference type="GO" id="GO:0005737">
    <property type="term" value="C:cytoplasm"/>
    <property type="evidence" value="ECO:0007669"/>
    <property type="project" value="TreeGrafter"/>
</dbReference>
<dbReference type="SUPFAM" id="SSF46579">
    <property type="entry name" value="Prefoldin"/>
    <property type="match status" value="1"/>
</dbReference>
<gene>
    <name evidence="4" type="ORF">L203_102688</name>
</gene>
<dbReference type="KEGG" id="cdep:91086899"/>
<organism evidence="4 5">
    <name type="scientific">Cryptococcus depauperatus CBS 7841</name>
    <dbReference type="NCBI Taxonomy" id="1295531"/>
    <lineage>
        <taxon>Eukaryota</taxon>
        <taxon>Fungi</taxon>
        <taxon>Dikarya</taxon>
        <taxon>Basidiomycota</taxon>
        <taxon>Agaricomycotina</taxon>
        <taxon>Tremellomycetes</taxon>
        <taxon>Tremellales</taxon>
        <taxon>Cryptococcaceae</taxon>
        <taxon>Cryptococcus</taxon>
    </lineage>
</organism>
<reference evidence="4" key="2">
    <citation type="journal article" date="2022" name="Elife">
        <title>Obligate sexual reproduction of a homothallic fungus closely related to the Cryptococcus pathogenic species complex.</title>
        <authorList>
            <person name="Passer A.R."/>
            <person name="Clancey S.A."/>
            <person name="Shea T."/>
            <person name="David-Palma M."/>
            <person name="Averette A.F."/>
            <person name="Boekhout T."/>
            <person name="Porcel B.M."/>
            <person name="Nowrousian M."/>
            <person name="Cuomo C.A."/>
            <person name="Sun S."/>
            <person name="Heitman J."/>
            <person name="Coelho M.A."/>
        </authorList>
    </citation>
    <scope>NUCLEOTIDE SEQUENCE</scope>
    <source>
        <strain evidence="4">CBS 7841</strain>
    </source>
</reference>
<dbReference type="GO" id="GO:0016272">
    <property type="term" value="C:prefoldin complex"/>
    <property type="evidence" value="ECO:0007669"/>
    <property type="project" value="InterPro"/>
</dbReference>
<evidence type="ECO:0008006" key="6">
    <source>
        <dbReference type="Google" id="ProtNLM"/>
    </source>
</evidence>
<dbReference type="PANTHER" id="PTHR20903:SF0">
    <property type="entry name" value="PREFOLDIN SUBUNIT 1"/>
    <property type="match status" value="1"/>
</dbReference>
<protein>
    <recommendedName>
        <fullName evidence="6">Prefoldin subunit 1</fullName>
    </recommendedName>
</protein>
<dbReference type="GO" id="GO:0044183">
    <property type="term" value="F:protein folding chaperone"/>
    <property type="evidence" value="ECO:0007669"/>
    <property type="project" value="TreeGrafter"/>
</dbReference>
<dbReference type="GO" id="GO:0051082">
    <property type="term" value="F:unfolded protein binding"/>
    <property type="evidence" value="ECO:0007669"/>
    <property type="project" value="InterPro"/>
</dbReference>
<dbReference type="GeneID" id="91086899"/>
<accession>A0AAJ8JSE3</accession>
<reference evidence="4" key="1">
    <citation type="submission" date="2016-06" db="EMBL/GenBank/DDBJ databases">
        <authorList>
            <person name="Cuomo C."/>
            <person name="Litvintseva A."/>
            <person name="Heitman J."/>
            <person name="Chen Y."/>
            <person name="Sun S."/>
            <person name="Springer D."/>
            <person name="Dromer F."/>
            <person name="Young S."/>
            <person name="Zeng Q."/>
            <person name="Chapman S."/>
            <person name="Gujja S."/>
            <person name="Saif S."/>
            <person name="Birren B."/>
        </authorList>
    </citation>
    <scope>NUCLEOTIDE SEQUENCE</scope>
    <source>
        <strain evidence="4">CBS 7841</strain>
    </source>
</reference>